<dbReference type="GO" id="GO:0001682">
    <property type="term" value="P:tRNA 5'-leader removal"/>
    <property type="evidence" value="ECO:0007669"/>
    <property type="project" value="UniProtKB-UniRule"/>
</dbReference>
<dbReference type="SUPFAM" id="SSF54211">
    <property type="entry name" value="Ribosomal protein S5 domain 2-like"/>
    <property type="match status" value="1"/>
</dbReference>
<dbReference type="PROSITE" id="PS00648">
    <property type="entry name" value="RIBONUCLEASE_P"/>
    <property type="match status" value="1"/>
</dbReference>
<keyword evidence="10" id="KW-1185">Reference proteome</keyword>
<dbReference type="EMBL" id="BONU01000002">
    <property type="protein sequence ID" value="GIG72053.1"/>
    <property type="molecule type" value="Genomic_DNA"/>
</dbReference>
<dbReference type="GO" id="GO:0000049">
    <property type="term" value="F:tRNA binding"/>
    <property type="evidence" value="ECO:0007669"/>
    <property type="project" value="UniProtKB-UniRule"/>
</dbReference>
<dbReference type="NCBIfam" id="TIGR00188">
    <property type="entry name" value="rnpA"/>
    <property type="match status" value="1"/>
</dbReference>
<dbReference type="Gene3D" id="3.30.230.10">
    <property type="match status" value="1"/>
</dbReference>
<dbReference type="EC" id="3.1.26.5" evidence="7 8"/>
<dbReference type="PANTHER" id="PTHR33992">
    <property type="entry name" value="RIBONUCLEASE P PROTEIN COMPONENT"/>
    <property type="match status" value="1"/>
</dbReference>
<dbReference type="GO" id="GO:0004526">
    <property type="term" value="F:ribonuclease P activity"/>
    <property type="evidence" value="ECO:0007669"/>
    <property type="project" value="UniProtKB-UniRule"/>
</dbReference>
<comment type="catalytic activity">
    <reaction evidence="7">
        <text>Endonucleolytic cleavage of RNA, removing 5'-extranucleotides from tRNA precursor.</text>
        <dbReference type="EC" id="3.1.26.5"/>
    </reaction>
</comment>
<evidence type="ECO:0000256" key="5">
    <source>
        <dbReference type="ARBA" id="ARBA00022801"/>
    </source>
</evidence>
<evidence type="ECO:0000256" key="6">
    <source>
        <dbReference type="ARBA" id="ARBA00022884"/>
    </source>
</evidence>
<sequence>MLSAAQRLRRREDFAATIRTGRRAGRGAVVVHFDVPDDAPSATGARSDIAPAPTERADFSVRAGFVVPKTVGKAVVRNKVRRRLRHLIRERLAALPPGATVVVRALPGAAERTFVELAADLDAALLSARNRRPRRSRREGT</sequence>
<evidence type="ECO:0000256" key="8">
    <source>
        <dbReference type="NCBIfam" id="TIGR00188"/>
    </source>
</evidence>
<protein>
    <recommendedName>
        <fullName evidence="7 8">Ribonuclease P protein component</fullName>
        <shortName evidence="7">RNase P protein</shortName>
        <shortName evidence="7">RNaseP protein</shortName>
        <ecNumber evidence="7 8">3.1.26.5</ecNumber>
    </recommendedName>
    <alternativeName>
        <fullName evidence="7">Protein C5</fullName>
    </alternativeName>
</protein>
<dbReference type="GO" id="GO:0042781">
    <property type="term" value="F:3'-tRNA processing endoribonuclease activity"/>
    <property type="evidence" value="ECO:0007669"/>
    <property type="project" value="TreeGrafter"/>
</dbReference>
<evidence type="ECO:0000256" key="1">
    <source>
        <dbReference type="ARBA" id="ARBA00002663"/>
    </source>
</evidence>
<comment type="caution">
    <text evidence="9">The sequence shown here is derived from an EMBL/GenBank/DDBJ whole genome shotgun (WGS) entry which is preliminary data.</text>
</comment>
<comment type="function">
    <text evidence="1 7">RNaseP catalyzes the removal of the 5'-leader sequence from pre-tRNA to produce the mature 5'-terminus. It can also cleave other RNA substrates such as 4.5S RNA. The protein component plays an auxiliary but essential role in vivo by binding to the 5'-leader sequence and broadening the substrate specificity of the ribozyme.</text>
</comment>
<name>A0A8J3LEP3_9ACTN</name>
<comment type="similarity">
    <text evidence="7">Belongs to the RnpA family.</text>
</comment>
<keyword evidence="3 7" id="KW-0540">Nuclease</keyword>
<reference evidence="9" key="1">
    <citation type="submission" date="2021-01" db="EMBL/GenBank/DDBJ databases">
        <title>Whole genome shotgun sequence of Planosporangium flavigriseum NBRC 105377.</title>
        <authorList>
            <person name="Komaki H."/>
            <person name="Tamura T."/>
        </authorList>
    </citation>
    <scope>NUCLEOTIDE SEQUENCE</scope>
    <source>
        <strain evidence="9">NBRC 105377</strain>
    </source>
</reference>
<proteinExistence type="inferred from homology"/>
<gene>
    <name evidence="7 9" type="primary">rnpA</name>
    <name evidence="9" type="ORF">Pfl04_04570</name>
</gene>
<dbReference type="InterPro" id="IPR020568">
    <property type="entry name" value="Ribosomal_Su5_D2-typ_SF"/>
</dbReference>
<evidence type="ECO:0000313" key="10">
    <source>
        <dbReference type="Proteomes" id="UP000653674"/>
    </source>
</evidence>
<evidence type="ECO:0000313" key="9">
    <source>
        <dbReference type="EMBL" id="GIG72053.1"/>
    </source>
</evidence>
<dbReference type="InterPro" id="IPR000100">
    <property type="entry name" value="RNase_P"/>
</dbReference>
<dbReference type="InterPro" id="IPR020539">
    <property type="entry name" value="RNase_P_CS"/>
</dbReference>
<keyword evidence="6 7" id="KW-0694">RNA-binding</keyword>
<evidence type="ECO:0000256" key="4">
    <source>
        <dbReference type="ARBA" id="ARBA00022759"/>
    </source>
</evidence>
<dbReference type="Proteomes" id="UP000653674">
    <property type="component" value="Unassembled WGS sequence"/>
</dbReference>
<accession>A0A8J3LEP3</accession>
<dbReference type="AlphaFoldDB" id="A0A8J3LEP3"/>
<evidence type="ECO:0000256" key="3">
    <source>
        <dbReference type="ARBA" id="ARBA00022722"/>
    </source>
</evidence>
<evidence type="ECO:0000256" key="7">
    <source>
        <dbReference type="HAMAP-Rule" id="MF_00227"/>
    </source>
</evidence>
<dbReference type="RefSeq" id="WP_168074738.1">
    <property type="nucleotide sequence ID" value="NZ_BAAAQJ010000008.1"/>
</dbReference>
<organism evidence="9 10">
    <name type="scientific">Planosporangium flavigriseum</name>
    <dbReference type="NCBI Taxonomy" id="373681"/>
    <lineage>
        <taxon>Bacteria</taxon>
        <taxon>Bacillati</taxon>
        <taxon>Actinomycetota</taxon>
        <taxon>Actinomycetes</taxon>
        <taxon>Micromonosporales</taxon>
        <taxon>Micromonosporaceae</taxon>
        <taxon>Planosporangium</taxon>
    </lineage>
</organism>
<evidence type="ECO:0000256" key="2">
    <source>
        <dbReference type="ARBA" id="ARBA00022694"/>
    </source>
</evidence>
<keyword evidence="5 7" id="KW-0378">Hydrolase</keyword>
<dbReference type="PANTHER" id="PTHR33992:SF1">
    <property type="entry name" value="RIBONUCLEASE P PROTEIN COMPONENT"/>
    <property type="match status" value="1"/>
</dbReference>
<dbReference type="Pfam" id="PF00825">
    <property type="entry name" value="Ribonuclease_P"/>
    <property type="match status" value="1"/>
</dbReference>
<dbReference type="InterPro" id="IPR014721">
    <property type="entry name" value="Ribsml_uS5_D2-typ_fold_subgr"/>
</dbReference>
<dbReference type="HAMAP" id="MF_00227">
    <property type="entry name" value="RNase_P"/>
    <property type="match status" value="1"/>
</dbReference>
<comment type="subunit">
    <text evidence="7">Consists of a catalytic RNA component (M1 or rnpB) and a protein subunit.</text>
</comment>
<keyword evidence="2 7" id="KW-0819">tRNA processing</keyword>
<dbReference type="GO" id="GO:0030677">
    <property type="term" value="C:ribonuclease P complex"/>
    <property type="evidence" value="ECO:0007669"/>
    <property type="project" value="TreeGrafter"/>
</dbReference>
<keyword evidence="4 7" id="KW-0255">Endonuclease</keyword>